<protein>
    <submittedName>
        <fullName evidence="2">Uncharacterized protein</fullName>
    </submittedName>
</protein>
<dbReference type="OrthoDB" id="8249012at2759"/>
<gene>
    <name evidence="2" type="ORF">SPI_08482</name>
</gene>
<feature type="region of interest" description="Disordered" evidence="1">
    <location>
        <begin position="246"/>
        <end position="293"/>
    </location>
</feature>
<evidence type="ECO:0000256" key="1">
    <source>
        <dbReference type="SAM" id="MobiDB-lite"/>
    </source>
</evidence>
<dbReference type="AlphaFoldDB" id="A0A167N0C1"/>
<dbReference type="Proteomes" id="UP000076874">
    <property type="component" value="Unassembled WGS sequence"/>
</dbReference>
<sequence length="293" mass="31316">MAPSSSSRPVADSDRITLDEFREALARYPAVIQAVSDIKGAKTGQPTLAELDTFRYQDAPARFGLTADAAPLGPDDVKTLVTWKLRHGKFRPTLMKLVASNNPEAVRTVVQEALTVYKKSLTAAADGASSFSSSSSSLISAAPSPAAAIAAVRVLCLLRGIGPATASLLLAVHDPERVVFFGDEVYAWLCGGAAHLPPKKYNEREYEDVSRRAAALQARLNKSGDGGGDVRAVDIEKVAFVLLKQDSKPAETAPPPPQVKTEKARPAKRKKPPTEVQPAATGSVRRSKRVRHT</sequence>
<accession>A0A167N0C1</accession>
<comment type="caution">
    <text evidence="2">The sequence shown here is derived from an EMBL/GenBank/DDBJ whole genome shotgun (WGS) entry which is preliminary data.</text>
</comment>
<dbReference type="PANTHER" id="PTHR21521">
    <property type="entry name" value="AMUN, ISOFORM A"/>
    <property type="match status" value="1"/>
</dbReference>
<dbReference type="PANTHER" id="PTHR21521:SF0">
    <property type="entry name" value="AMUN, ISOFORM A"/>
    <property type="match status" value="1"/>
</dbReference>
<dbReference type="STRING" id="1081102.A0A167N0C1"/>
<proteinExistence type="predicted"/>
<evidence type="ECO:0000313" key="3">
    <source>
        <dbReference type="Proteomes" id="UP000076874"/>
    </source>
</evidence>
<name>A0A167N0C1_9HYPO</name>
<dbReference type="EMBL" id="AZHD01000021">
    <property type="protein sequence ID" value="OAA54978.1"/>
    <property type="molecule type" value="Genomic_DNA"/>
</dbReference>
<evidence type="ECO:0000313" key="2">
    <source>
        <dbReference type="EMBL" id="OAA54978.1"/>
    </source>
</evidence>
<keyword evidence="3" id="KW-1185">Reference proteome</keyword>
<organism evidence="2 3">
    <name type="scientific">Niveomyces insectorum RCEF 264</name>
    <dbReference type="NCBI Taxonomy" id="1081102"/>
    <lineage>
        <taxon>Eukaryota</taxon>
        <taxon>Fungi</taxon>
        <taxon>Dikarya</taxon>
        <taxon>Ascomycota</taxon>
        <taxon>Pezizomycotina</taxon>
        <taxon>Sordariomycetes</taxon>
        <taxon>Hypocreomycetidae</taxon>
        <taxon>Hypocreales</taxon>
        <taxon>Cordycipitaceae</taxon>
        <taxon>Niveomyces</taxon>
    </lineage>
</organism>
<reference evidence="2 3" key="1">
    <citation type="journal article" date="2016" name="Genome Biol. Evol.">
        <title>Divergent and convergent evolution of fungal pathogenicity.</title>
        <authorList>
            <person name="Shang Y."/>
            <person name="Xiao G."/>
            <person name="Zheng P."/>
            <person name="Cen K."/>
            <person name="Zhan S."/>
            <person name="Wang C."/>
        </authorList>
    </citation>
    <scope>NUCLEOTIDE SEQUENCE [LARGE SCALE GENOMIC DNA]</scope>
    <source>
        <strain evidence="2 3">RCEF 264</strain>
    </source>
</reference>